<keyword evidence="2" id="KW-1185">Reference proteome</keyword>
<gene>
    <name evidence="1" type="ORF">K443DRAFT_678915</name>
</gene>
<name>A0A0C9XGU2_9AGAR</name>
<dbReference type="Proteomes" id="UP000054477">
    <property type="component" value="Unassembled WGS sequence"/>
</dbReference>
<reference evidence="1 2" key="1">
    <citation type="submission" date="2014-04" db="EMBL/GenBank/DDBJ databases">
        <authorList>
            <consortium name="DOE Joint Genome Institute"/>
            <person name="Kuo A."/>
            <person name="Kohler A."/>
            <person name="Nagy L.G."/>
            <person name="Floudas D."/>
            <person name="Copeland A."/>
            <person name="Barry K.W."/>
            <person name="Cichocki N."/>
            <person name="Veneault-Fourrey C."/>
            <person name="LaButti K."/>
            <person name="Lindquist E.A."/>
            <person name="Lipzen A."/>
            <person name="Lundell T."/>
            <person name="Morin E."/>
            <person name="Murat C."/>
            <person name="Sun H."/>
            <person name="Tunlid A."/>
            <person name="Henrissat B."/>
            <person name="Grigoriev I.V."/>
            <person name="Hibbett D.S."/>
            <person name="Martin F."/>
            <person name="Nordberg H.P."/>
            <person name="Cantor M.N."/>
            <person name="Hua S.X."/>
        </authorList>
    </citation>
    <scope>NUCLEOTIDE SEQUENCE [LARGE SCALE GENOMIC DNA]</scope>
    <source>
        <strain evidence="1 2">LaAM-08-1</strain>
    </source>
</reference>
<evidence type="ECO:0000313" key="1">
    <source>
        <dbReference type="EMBL" id="KIK00814.1"/>
    </source>
</evidence>
<dbReference type="HOGENOM" id="CLU_3069061_0_0_1"/>
<organism evidence="1 2">
    <name type="scientific">Laccaria amethystina LaAM-08-1</name>
    <dbReference type="NCBI Taxonomy" id="1095629"/>
    <lineage>
        <taxon>Eukaryota</taxon>
        <taxon>Fungi</taxon>
        <taxon>Dikarya</taxon>
        <taxon>Basidiomycota</taxon>
        <taxon>Agaricomycotina</taxon>
        <taxon>Agaricomycetes</taxon>
        <taxon>Agaricomycetidae</taxon>
        <taxon>Agaricales</taxon>
        <taxon>Agaricineae</taxon>
        <taxon>Hydnangiaceae</taxon>
        <taxon>Laccaria</taxon>
    </lineage>
</organism>
<reference evidence="2" key="2">
    <citation type="submission" date="2015-01" db="EMBL/GenBank/DDBJ databases">
        <title>Evolutionary Origins and Diversification of the Mycorrhizal Mutualists.</title>
        <authorList>
            <consortium name="DOE Joint Genome Institute"/>
            <consortium name="Mycorrhizal Genomics Consortium"/>
            <person name="Kohler A."/>
            <person name="Kuo A."/>
            <person name="Nagy L.G."/>
            <person name="Floudas D."/>
            <person name="Copeland A."/>
            <person name="Barry K.W."/>
            <person name="Cichocki N."/>
            <person name="Veneault-Fourrey C."/>
            <person name="LaButti K."/>
            <person name="Lindquist E.A."/>
            <person name="Lipzen A."/>
            <person name="Lundell T."/>
            <person name="Morin E."/>
            <person name="Murat C."/>
            <person name="Riley R."/>
            <person name="Ohm R."/>
            <person name="Sun H."/>
            <person name="Tunlid A."/>
            <person name="Henrissat B."/>
            <person name="Grigoriev I.V."/>
            <person name="Hibbett D.S."/>
            <person name="Martin F."/>
        </authorList>
    </citation>
    <scope>NUCLEOTIDE SEQUENCE [LARGE SCALE GENOMIC DNA]</scope>
    <source>
        <strain evidence="2">LaAM-08-1</strain>
    </source>
</reference>
<dbReference type="EMBL" id="KN838618">
    <property type="protein sequence ID" value="KIK00814.1"/>
    <property type="molecule type" value="Genomic_DNA"/>
</dbReference>
<proteinExistence type="predicted"/>
<accession>A0A0C9XGU2</accession>
<evidence type="ECO:0000313" key="2">
    <source>
        <dbReference type="Proteomes" id="UP000054477"/>
    </source>
</evidence>
<sequence>MFKSATGCQCSRLVEYSGQKTQQATEERERPDLNEKFHFERRMYIPLEASHVL</sequence>
<protein>
    <submittedName>
        <fullName evidence="1">Uncharacterized protein</fullName>
    </submittedName>
</protein>
<dbReference type="AlphaFoldDB" id="A0A0C9XGU2"/>